<dbReference type="NCBIfam" id="NF003952">
    <property type="entry name" value="PRK05450.1-5"/>
    <property type="match status" value="1"/>
</dbReference>
<comment type="function">
    <text evidence="5">Activates KDO (a required 8-carbon sugar) for incorporation into bacterial lipopolysaccharide in Gram-negative bacteria.</text>
</comment>
<dbReference type="GO" id="GO:0016020">
    <property type="term" value="C:membrane"/>
    <property type="evidence" value="ECO:0007669"/>
    <property type="project" value="UniProtKB-SubCell"/>
</dbReference>
<evidence type="ECO:0000256" key="5">
    <source>
        <dbReference type="HAMAP-Rule" id="MF_00057"/>
    </source>
</evidence>
<dbReference type="STRING" id="653733.Selin_0181"/>
<dbReference type="FunCoup" id="E6W5Z9">
    <property type="interactions" value="401"/>
</dbReference>
<dbReference type="KEGG" id="din:Selin_0181"/>
<dbReference type="Pfam" id="PF02348">
    <property type="entry name" value="CTP_transf_3"/>
    <property type="match status" value="1"/>
</dbReference>
<evidence type="ECO:0000256" key="2">
    <source>
        <dbReference type="ARBA" id="ARBA00022679"/>
    </source>
</evidence>
<evidence type="ECO:0000256" key="1">
    <source>
        <dbReference type="ARBA" id="ARBA00004370"/>
    </source>
</evidence>
<keyword evidence="7" id="KW-1185">Reference proteome</keyword>
<proteinExistence type="inferred from homology"/>
<name>E6W5Z9_DESIS</name>
<comment type="similarity">
    <text evidence="5">Belongs to the KdsB family.</text>
</comment>
<comment type="pathway">
    <text evidence="5">Bacterial outer membrane biogenesis; lipopolysaccharide biosynthesis.</text>
</comment>
<dbReference type="NCBIfam" id="NF009905">
    <property type="entry name" value="PRK13368.1"/>
    <property type="match status" value="1"/>
</dbReference>
<dbReference type="GO" id="GO:0033468">
    <property type="term" value="P:CMP-keto-3-deoxy-D-manno-octulosonic acid biosynthetic process"/>
    <property type="evidence" value="ECO:0007669"/>
    <property type="project" value="UniProtKB-UniRule"/>
</dbReference>
<evidence type="ECO:0000313" key="7">
    <source>
        <dbReference type="Proteomes" id="UP000002572"/>
    </source>
</evidence>
<dbReference type="SUPFAM" id="SSF53448">
    <property type="entry name" value="Nucleotide-diphospho-sugar transferases"/>
    <property type="match status" value="1"/>
</dbReference>
<dbReference type="GO" id="GO:0009103">
    <property type="term" value="P:lipopolysaccharide biosynthetic process"/>
    <property type="evidence" value="ECO:0007669"/>
    <property type="project" value="UniProtKB-UniRule"/>
</dbReference>
<keyword evidence="3 5" id="KW-0548">Nucleotidyltransferase</keyword>
<dbReference type="InterPro" id="IPR003329">
    <property type="entry name" value="Cytidylyl_trans"/>
</dbReference>
<gene>
    <name evidence="5" type="primary">kdsB</name>
    <name evidence="6" type="ordered locus">Selin_0181</name>
</gene>
<dbReference type="Proteomes" id="UP000002572">
    <property type="component" value="Chromosome"/>
</dbReference>
<dbReference type="CDD" id="cd02517">
    <property type="entry name" value="CMP-KDO-Synthetase"/>
    <property type="match status" value="1"/>
</dbReference>
<dbReference type="GO" id="GO:0005829">
    <property type="term" value="C:cytosol"/>
    <property type="evidence" value="ECO:0007669"/>
    <property type="project" value="TreeGrafter"/>
</dbReference>
<keyword evidence="5" id="KW-0963">Cytoplasm</keyword>
<dbReference type="InterPro" id="IPR004528">
    <property type="entry name" value="KdsB"/>
</dbReference>
<evidence type="ECO:0000256" key="3">
    <source>
        <dbReference type="ARBA" id="ARBA00022695"/>
    </source>
</evidence>
<dbReference type="RefSeq" id="WP_013504827.1">
    <property type="nucleotide sequence ID" value="NC_014836.1"/>
</dbReference>
<dbReference type="HOGENOM" id="CLU_065038_1_0_0"/>
<dbReference type="GO" id="GO:0008690">
    <property type="term" value="F:3-deoxy-manno-octulosonate cytidylyltransferase activity"/>
    <property type="evidence" value="ECO:0007669"/>
    <property type="project" value="UniProtKB-UniRule"/>
</dbReference>
<dbReference type="eggNOG" id="COG1212">
    <property type="taxonomic scope" value="Bacteria"/>
</dbReference>
<keyword evidence="2 5" id="KW-0808">Transferase</keyword>
<keyword evidence="4 5" id="KW-0448">Lipopolysaccharide biosynthesis</keyword>
<dbReference type="AlphaFoldDB" id="E6W5Z9"/>
<dbReference type="OrthoDB" id="9815559at2"/>
<accession>E6W5Z9</accession>
<dbReference type="PANTHER" id="PTHR42866:SF2">
    <property type="entry name" value="3-DEOXY-MANNO-OCTULOSONATE CYTIDYLYLTRANSFERASE, MITOCHONDRIAL"/>
    <property type="match status" value="1"/>
</dbReference>
<dbReference type="EC" id="2.7.7.38" evidence="5"/>
<evidence type="ECO:0000313" key="6">
    <source>
        <dbReference type="EMBL" id="ADU64938.1"/>
    </source>
</evidence>
<sequence length="259" mass="29119">MSTPQPTIRVVIPARYASMRLPAKPLVDLAGLPMIVRVFQRVQLGLPGEDILVATDDERIVQVLARHDIPHVLTAADHQSGTDRAAEVARLSGWSDDDIILNVQGDEPLVPCELLRAFADFCQQQTALQMGTIVVPVTEYQHIHDPNVVKVVLNQQQDALLFSRAPIPHCRDISPEQWPLEAFARHIGIYAYRNRVLQRLATTPPCALELREKLEQLRALWLGIPIRVMAWHESPPHGVDTPADVQRVIRILQQQKDTP</sequence>
<comment type="pathway">
    <text evidence="5">Nucleotide-sugar biosynthesis; CMP-3-deoxy-D-manno-octulosonate biosynthesis; CMP-3-deoxy-D-manno-octulosonate from 3-deoxy-D-manno-octulosonate and CTP: step 1/1.</text>
</comment>
<evidence type="ECO:0000256" key="4">
    <source>
        <dbReference type="ARBA" id="ARBA00022985"/>
    </source>
</evidence>
<reference evidence="6 7" key="1">
    <citation type="submission" date="2010-12" db="EMBL/GenBank/DDBJ databases">
        <title>Complete sequence of Desulfurispirillum indicum S5.</title>
        <authorList>
            <consortium name="US DOE Joint Genome Institute"/>
            <person name="Lucas S."/>
            <person name="Copeland A."/>
            <person name="Lapidus A."/>
            <person name="Cheng J.-F."/>
            <person name="Goodwin L."/>
            <person name="Pitluck S."/>
            <person name="Chertkov O."/>
            <person name="Held B."/>
            <person name="Detter J.C."/>
            <person name="Han C."/>
            <person name="Tapia R."/>
            <person name="Land M."/>
            <person name="Hauser L."/>
            <person name="Kyrpides N."/>
            <person name="Ivanova N."/>
            <person name="Mikhailova N."/>
            <person name="Haggblom M."/>
            <person name="Rauschenbach I."/>
            <person name="Bini E."/>
            <person name="Woyke T."/>
        </authorList>
    </citation>
    <scope>NUCLEOTIDE SEQUENCE [LARGE SCALE GENOMIC DNA]</scope>
    <source>
        <strain evidence="7">ATCC BAA-1389 / DSM 22839 / S5</strain>
    </source>
</reference>
<dbReference type="HAMAP" id="MF_00057">
    <property type="entry name" value="KdsB"/>
    <property type="match status" value="1"/>
</dbReference>
<dbReference type="Gene3D" id="3.90.550.10">
    <property type="entry name" value="Spore Coat Polysaccharide Biosynthesis Protein SpsA, Chain A"/>
    <property type="match status" value="1"/>
</dbReference>
<dbReference type="InterPro" id="IPR029044">
    <property type="entry name" value="Nucleotide-diphossugar_trans"/>
</dbReference>
<organism evidence="6 7">
    <name type="scientific">Desulfurispirillum indicum (strain ATCC BAA-1389 / DSM 22839 / S5)</name>
    <dbReference type="NCBI Taxonomy" id="653733"/>
    <lineage>
        <taxon>Bacteria</taxon>
        <taxon>Pseudomonadati</taxon>
        <taxon>Chrysiogenota</taxon>
        <taxon>Chrysiogenia</taxon>
        <taxon>Chrysiogenales</taxon>
        <taxon>Chrysiogenaceae</taxon>
        <taxon>Desulfurispirillum</taxon>
    </lineage>
</organism>
<comment type="catalytic activity">
    <reaction evidence="5">
        <text>3-deoxy-alpha-D-manno-oct-2-ulosonate + CTP = CMP-3-deoxy-beta-D-manno-octulosonate + diphosphate</text>
        <dbReference type="Rhea" id="RHEA:23448"/>
        <dbReference type="ChEBI" id="CHEBI:33019"/>
        <dbReference type="ChEBI" id="CHEBI:37563"/>
        <dbReference type="ChEBI" id="CHEBI:85986"/>
        <dbReference type="ChEBI" id="CHEBI:85987"/>
        <dbReference type="EC" id="2.7.7.38"/>
    </reaction>
</comment>
<dbReference type="UniPathway" id="UPA00030"/>
<dbReference type="EMBL" id="CP002432">
    <property type="protein sequence ID" value="ADU64938.1"/>
    <property type="molecule type" value="Genomic_DNA"/>
</dbReference>
<dbReference type="InParanoid" id="E6W5Z9"/>
<comment type="subcellular location">
    <subcellularLocation>
        <location evidence="5">Cytoplasm</location>
    </subcellularLocation>
    <subcellularLocation>
        <location evidence="1">Membrane</location>
    </subcellularLocation>
</comment>
<protein>
    <recommendedName>
        <fullName evidence="5">3-deoxy-manno-octulosonate cytidylyltransferase</fullName>
        <ecNumber evidence="5">2.7.7.38</ecNumber>
    </recommendedName>
    <alternativeName>
        <fullName evidence="5">CMP-2-keto-3-deoxyoctulosonic acid synthase</fullName>
        <shortName evidence="5">CKS</shortName>
        <shortName evidence="5">CMP-KDO synthase</shortName>
    </alternativeName>
</protein>
<dbReference type="FunFam" id="3.90.550.10:FF:000011">
    <property type="entry name" value="3-deoxy-manno-octulosonate cytidylyltransferase"/>
    <property type="match status" value="1"/>
</dbReference>
<dbReference type="NCBIfam" id="TIGR00466">
    <property type="entry name" value="kdsB"/>
    <property type="match status" value="1"/>
</dbReference>
<dbReference type="PANTHER" id="PTHR42866">
    <property type="entry name" value="3-DEOXY-MANNO-OCTULOSONATE CYTIDYLYLTRANSFERASE"/>
    <property type="match status" value="1"/>
</dbReference>
<dbReference type="UniPathway" id="UPA00358">
    <property type="reaction ID" value="UER00476"/>
</dbReference>